<dbReference type="PATRIC" id="fig|754476.3.peg.1818"/>
<evidence type="ECO:0000313" key="2">
    <source>
        <dbReference type="Proteomes" id="UP000009144"/>
    </source>
</evidence>
<dbReference type="EMBL" id="CP003390">
    <property type="protein sequence ID" value="AFI84658.1"/>
    <property type="molecule type" value="Genomic_DNA"/>
</dbReference>
<dbReference type="AlphaFoldDB" id="I1XJT9"/>
<accession>I1XJT9</accession>
<proteinExistence type="predicted"/>
<dbReference type="HOGENOM" id="CLU_1041352_0_0_6"/>
<protein>
    <submittedName>
        <fullName evidence="1">Uncharacterized protein</fullName>
    </submittedName>
</protein>
<dbReference type="STRING" id="754476.Q7A_1840"/>
<keyword evidence="2" id="KW-1185">Reference proteome</keyword>
<name>I1XJT9_METNJ</name>
<evidence type="ECO:0000313" key="1">
    <source>
        <dbReference type="EMBL" id="AFI84658.1"/>
    </source>
</evidence>
<organism evidence="1 2">
    <name type="scientific">Methylophaga nitratireducenticrescens</name>
    <dbReference type="NCBI Taxonomy" id="754476"/>
    <lineage>
        <taxon>Bacteria</taxon>
        <taxon>Pseudomonadati</taxon>
        <taxon>Pseudomonadota</taxon>
        <taxon>Gammaproteobacteria</taxon>
        <taxon>Thiotrichales</taxon>
        <taxon>Piscirickettsiaceae</taxon>
        <taxon>Methylophaga</taxon>
    </lineage>
</organism>
<dbReference type="Proteomes" id="UP000009144">
    <property type="component" value="Chromosome"/>
</dbReference>
<sequence length="267" mass="30621">MQKGFDQFLREHKYLLDEIETSNSSRRFPLWIPDLSNERAIDTAWIEIPSDFADKGLAKISLPEKYILKIPHIENHGNLCIDGDPGPLSGCSPEERIEQIIDLFYSSFIEPWSRGDLDDHFAKEAMNYWAIHYSRYLTSTQPVVKIYTTDHKVDLPRVYKSPYIESIRIVIAGNDSSIRNRYVNAISCGSNISSVMVCEIPISFPFTPETWPKNLKDIQRLIKAKLGSIDADKYLESVGRKKGVFIKLSFLEQLTVPLGIFYPMVQL</sequence>
<reference evidence="1 2" key="2">
    <citation type="journal article" date="2013" name="Int. J. Syst. Evol. Microbiol.">
        <title>Methylophaga nitratireducenticrescens sp. nov. and Methylophaga frappieri sp. nov., isolated from the biofilm of the methanol-fed denitrification system treating the seawater at the Montreal Biodome.</title>
        <authorList>
            <person name="Villeneuve C."/>
            <person name="Martineau C."/>
            <person name="Mauffrey F."/>
            <person name="Villemur R."/>
        </authorList>
    </citation>
    <scope>NUCLEOTIDE SEQUENCE [LARGE SCALE GENOMIC DNA]</scope>
    <source>
        <strain evidence="1 2">JAM1</strain>
    </source>
</reference>
<reference evidence="1 2" key="1">
    <citation type="journal article" date="2012" name="J. Bacteriol.">
        <title>Complete genome sequences of Methylophaga sp. strain JAM1 and Methylophaga sp. strain JAM7.</title>
        <authorList>
            <person name="Villeneuve C."/>
            <person name="Martineau C."/>
            <person name="Mauffrey F."/>
            <person name="Villemur R."/>
        </authorList>
    </citation>
    <scope>NUCLEOTIDE SEQUENCE [LARGE SCALE GENOMIC DNA]</scope>
    <source>
        <strain evidence="1 2">JAM1</strain>
    </source>
</reference>
<gene>
    <name evidence="1" type="ordered locus">Q7A_1840</name>
</gene>